<comment type="pathway">
    <text evidence="1 10">Purine metabolism; IMP biosynthesis via de novo pathway; IMP from 5-formamido-1-(5-phospho-D-ribosyl)imidazole-4-carboxamide: step 1/1.</text>
</comment>
<dbReference type="UniPathway" id="UPA00074">
    <property type="reaction ID" value="UER00133"/>
</dbReference>
<comment type="domain">
    <text evidence="10">The IMP cyclohydrolase activity resides in the N-terminal region.</text>
</comment>
<comment type="similarity">
    <text evidence="3 10">Belongs to the PurH family.</text>
</comment>
<dbReference type="CDD" id="cd01421">
    <property type="entry name" value="IMPCH"/>
    <property type="match status" value="1"/>
</dbReference>
<dbReference type="Pfam" id="PF02142">
    <property type="entry name" value="MGS"/>
    <property type="match status" value="1"/>
</dbReference>
<protein>
    <recommendedName>
        <fullName evidence="10">Bifunctional purine biosynthesis protein PurH</fullName>
    </recommendedName>
    <domain>
        <recommendedName>
            <fullName evidence="10">Phosphoribosylaminoimidazolecarboxamide formyltransferase</fullName>
            <ecNumber evidence="10">2.1.2.3</ecNumber>
        </recommendedName>
        <alternativeName>
            <fullName evidence="10">AICAR transformylase</fullName>
        </alternativeName>
    </domain>
    <domain>
        <recommendedName>
            <fullName evidence="10">IMP cyclohydrolase</fullName>
            <ecNumber evidence="10">3.5.4.10</ecNumber>
        </recommendedName>
        <alternativeName>
            <fullName evidence="10">ATIC</fullName>
        </alternativeName>
        <alternativeName>
            <fullName evidence="10">IMP synthase</fullName>
        </alternativeName>
        <alternativeName>
            <fullName evidence="10">Inosinicase</fullName>
        </alternativeName>
    </domain>
</protein>
<comment type="catalytic activity">
    <reaction evidence="8 10">
        <text>(6R)-10-formyltetrahydrofolate + 5-amino-1-(5-phospho-beta-D-ribosyl)imidazole-4-carboxamide = 5-formamido-1-(5-phospho-D-ribosyl)imidazole-4-carboxamide + (6S)-5,6,7,8-tetrahydrofolate</text>
        <dbReference type="Rhea" id="RHEA:22192"/>
        <dbReference type="ChEBI" id="CHEBI:57453"/>
        <dbReference type="ChEBI" id="CHEBI:58467"/>
        <dbReference type="ChEBI" id="CHEBI:58475"/>
        <dbReference type="ChEBI" id="CHEBI:195366"/>
        <dbReference type="EC" id="2.1.2.3"/>
    </reaction>
</comment>
<dbReference type="GO" id="GO:0006189">
    <property type="term" value="P:'de novo' IMP biosynthetic process"/>
    <property type="evidence" value="ECO:0007669"/>
    <property type="project" value="UniProtKB-UniRule"/>
</dbReference>
<dbReference type="SMART" id="SM00798">
    <property type="entry name" value="AICARFT_IMPCHas"/>
    <property type="match status" value="1"/>
</dbReference>
<dbReference type="SMART" id="SM00851">
    <property type="entry name" value="MGS"/>
    <property type="match status" value="1"/>
</dbReference>
<sequence>MIPIKTALVSVSDKTGLADLATYFSKHNISMIATGGTAKFIRELGYPVKEVSEVTGFPEILGGRVKTLHPIIEGGILARRDLEGDIIDLNTHNINPIDCVVCNLYPFEKMIDSGETSLEKVVEEIDIGGITLLRAAAKNFKHVVILSSPSQYPSLIEELEKNHGHFPSHLSGQYAIQAFLKSSEYDSHIANYLSQLMDNQTDEFPSCLSIIMKKRNSLRYGENPHQKAALYEDLSLDRQGFMNAYQQFGGKELSFNNLYDTQAAYSLVREFNQPTTVIVKHNNPCGVANDPILAQSAAKALECDPASAFGGIIAFNRTVDPETAMVFKTLFIEVVIAPDFHPDALKIFEAKKNLRILKAPLSVPAEYDIKKLDGGYLIQNPDRLSYDPNQLKTVTNLSPSDQERESLLFGWIVAKHVKSNAIILTKGLQTVGIGAGQMSRIDSLKIACIKAEGKEVGSVLASDAFFPFPDVVEAAAKHGIKAIIQPGGSIHDQDSIDACNRLGIGMIFTGIRHFRH</sequence>
<name>A0A1V5T2Y2_9BACT</name>
<dbReference type="InterPro" id="IPR036914">
    <property type="entry name" value="MGS-like_dom_sf"/>
</dbReference>
<reference evidence="12" key="1">
    <citation type="submission" date="2017-02" db="EMBL/GenBank/DDBJ databases">
        <title>Delving into the versatile metabolic prowess of the omnipresent phylum Bacteroidetes.</title>
        <authorList>
            <person name="Nobu M.K."/>
            <person name="Mei R."/>
            <person name="Narihiro T."/>
            <person name="Kuroda K."/>
            <person name="Liu W.-T."/>
        </authorList>
    </citation>
    <scope>NUCLEOTIDE SEQUENCE</scope>
    <source>
        <strain evidence="12">ADurb.Bin276</strain>
    </source>
</reference>
<evidence type="ECO:0000256" key="5">
    <source>
        <dbReference type="ARBA" id="ARBA00022755"/>
    </source>
</evidence>
<dbReference type="InterPro" id="IPR011607">
    <property type="entry name" value="MGS-like_dom"/>
</dbReference>
<dbReference type="GO" id="GO:0004643">
    <property type="term" value="F:phosphoribosylaminoimidazolecarboxamide formyltransferase activity"/>
    <property type="evidence" value="ECO:0007669"/>
    <property type="project" value="UniProtKB-UniRule"/>
</dbReference>
<dbReference type="PIRSF" id="PIRSF000414">
    <property type="entry name" value="AICARFT_IMPCHas"/>
    <property type="match status" value="1"/>
</dbReference>
<evidence type="ECO:0000256" key="7">
    <source>
        <dbReference type="ARBA" id="ARBA00023268"/>
    </source>
</evidence>
<evidence type="ECO:0000256" key="2">
    <source>
        <dbReference type="ARBA" id="ARBA00004954"/>
    </source>
</evidence>
<dbReference type="PANTHER" id="PTHR11692:SF0">
    <property type="entry name" value="BIFUNCTIONAL PURINE BIOSYNTHESIS PROTEIN ATIC"/>
    <property type="match status" value="1"/>
</dbReference>
<dbReference type="GO" id="GO:0005829">
    <property type="term" value="C:cytosol"/>
    <property type="evidence" value="ECO:0007669"/>
    <property type="project" value="TreeGrafter"/>
</dbReference>
<comment type="pathway">
    <text evidence="2 10">Purine metabolism; IMP biosynthesis via de novo pathway; 5-formamido-1-(5-phospho-D-ribosyl)imidazole-4-carboxamide from 5-amino-1-(5-phospho-D-ribosyl)imidazole-4-carboxamide (10-formyl THF route): step 1/1.</text>
</comment>
<dbReference type="AlphaFoldDB" id="A0A1V5T2Y2"/>
<feature type="domain" description="MGS-like" evidence="11">
    <location>
        <begin position="1"/>
        <end position="147"/>
    </location>
</feature>
<evidence type="ECO:0000256" key="10">
    <source>
        <dbReference type="HAMAP-Rule" id="MF_00139"/>
    </source>
</evidence>
<dbReference type="EMBL" id="MWBQ01000024">
    <property type="protein sequence ID" value="OQA61120.1"/>
    <property type="molecule type" value="Genomic_DNA"/>
</dbReference>
<evidence type="ECO:0000259" key="11">
    <source>
        <dbReference type="PROSITE" id="PS51855"/>
    </source>
</evidence>
<gene>
    <name evidence="10 12" type="primary">purH</name>
    <name evidence="12" type="ORF">BWY41_00349</name>
</gene>
<keyword evidence="5 10" id="KW-0658">Purine biosynthesis</keyword>
<dbReference type="PANTHER" id="PTHR11692">
    <property type="entry name" value="BIFUNCTIONAL PURINE BIOSYNTHESIS PROTEIN PURH"/>
    <property type="match status" value="1"/>
</dbReference>
<dbReference type="HAMAP" id="MF_00139">
    <property type="entry name" value="PurH"/>
    <property type="match status" value="1"/>
</dbReference>
<dbReference type="EC" id="2.1.2.3" evidence="10"/>
<evidence type="ECO:0000256" key="9">
    <source>
        <dbReference type="ARBA" id="ARBA00050687"/>
    </source>
</evidence>
<dbReference type="SUPFAM" id="SSF53927">
    <property type="entry name" value="Cytidine deaminase-like"/>
    <property type="match status" value="1"/>
</dbReference>
<proteinExistence type="inferred from homology"/>
<dbReference type="NCBIfam" id="TIGR00355">
    <property type="entry name" value="purH"/>
    <property type="match status" value="1"/>
</dbReference>
<dbReference type="EC" id="3.5.4.10" evidence="10"/>
<evidence type="ECO:0000256" key="3">
    <source>
        <dbReference type="ARBA" id="ARBA00007667"/>
    </source>
</evidence>
<evidence type="ECO:0000256" key="8">
    <source>
        <dbReference type="ARBA" id="ARBA00050488"/>
    </source>
</evidence>
<accession>A0A1V5T2Y2</accession>
<dbReference type="FunFam" id="3.40.50.1380:FF:000001">
    <property type="entry name" value="Bifunctional purine biosynthesis protein PurH"/>
    <property type="match status" value="1"/>
</dbReference>
<dbReference type="Pfam" id="PF01808">
    <property type="entry name" value="AICARFT_IMPCHas"/>
    <property type="match status" value="1"/>
</dbReference>
<keyword evidence="6 10" id="KW-0378">Hydrolase</keyword>
<organism evidence="12">
    <name type="scientific">Candidatus Atribacter allofermentans</name>
    <dbReference type="NCBI Taxonomy" id="1852833"/>
    <lineage>
        <taxon>Bacteria</taxon>
        <taxon>Pseudomonadati</taxon>
        <taxon>Atribacterota</taxon>
        <taxon>Atribacteria</taxon>
        <taxon>Atribacterales</taxon>
        <taxon>Atribacteraceae</taxon>
        <taxon>Atribacter</taxon>
    </lineage>
</organism>
<dbReference type="GO" id="GO:0003937">
    <property type="term" value="F:IMP cyclohydrolase activity"/>
    <property type="evidence" value="ECO:0007669"/>
    <property type="project" value="UniProtKB-UniRule"/>
</dbReference>
<dbReference type="InterPro" id="IPR024051">
    <property type="entry name" value="AICAR_Tfase_dup_dom_sf"/>
</dbReference>
<keyword evidence="7 10" id="KW-0511">Multifunctional enzyme</keyword>
<evidence type="ECO:0000256" key="4">
    <source>
        <dbReference type="ARBA" id="ARBA00022679"/>
    </source>
</evidence>
<comment type="catalytic activity">
    <reaction evidence="9 10">
        <text>IMP + H2O = 5-formamido-1-(5-phospho-D-ribosyl)imidazole-4-carboxamide</text>
        <dbReference type="Rhea" id="RHEA:18445"/>
        <dbReference type="ChEBI" id="CHEBI:15377"/>
        <dbReference type="ChEBI" id="CHEBI:58053"/>
        <dbReference type="ChEBI" id="CHEBI:58467"/>
        <dbReference type="EC" id="3.5.4.10"/>
    </reaction>
</comment>
<dbReference type="InterPro" id="IPR016193">
    <property type="entry name" value="Cytidine_deaminase-like"/>
</dbReference>
<evidence type="ECO:0000256" key="1">
    <source>
        <dbReference type="ARBA" id="ARBA00004844"/>
    </source>
</evidence>
<dbReference type="FunFam" id="3.40.140.20:FF:000001">
    <property type="entry name" value="Bifunctional purine biosynthesis protein PurH"/>
    <property type="match status" value="1"/>
</dbReference>
<dbReference type="NCBIfam" id="NF002049">
    <property type="entry name" value="PRK00881.1"/>
    <property type="match status" value="1"/>
</dbReference>
<dbReference type="Gene3D" id="3.40.50.1380">
    <property type="entry name" value="Methylglyoxal synthase-like domain"/>
    <property type="match status" value="1"/>
</dbReference>
<keyword evidence="4 10" id="KW-0808">Transferase</keyword>
<evidence type="ECO:0000313" key="12">
    <source>
        <dbReference type="EMBL" id="OQA61120.1"/>
    </source>
</evidence>
<evidence type="ECO:0000256" key="6">
    <source>
        <dbReference type="ARBA" id="ARBA00022801"/>
    </source>
</evidence>
<comment type="caution">
    <text evidence="12">The sequence shown here is derived from an EMBL/GenBank/DDBJ whole genome shotgun (WGS) entry which is preliminary data.</text>
</comment>
<dbReference type="SUPFAM" id="SSF52335">
    <property type="entry name" value="Methylglyoxal synthase-like"/>
    <property type="match status" value="1"/>
</dbReference>
<dbReference type="Proteomes" id="UP000485569">
    <property type="component" value="Unassembled WGS sequence"/>
</dbReference>
<dbReference type="InterPro" id="IPR002695">
    <property type="entry name" value="PurH-like"/>
</dbReference>
<dbReference type="PROSITE" id="PS51855">
    <property type="entry name" value="MGS"/>
    <property type="match status" value="1"/>
</dbReference>
<dbReference type="Gene3D" id="3.40.140.20">
    <property type="match status" value="2"/>
</dbReference>